<dbReference type="GO" id="GO:0006974">
    <property type="term" value="P:DNA damage response"/>
    <property type="evidence" value="ECO:0007669"/>
    <property type="project" value="TreeGrafter"/>
</dbReference>
<comment type="function">
    <text evidence="7">Metal-dependent phosphatase that shows phosphatase activity against several substrates, including fructose-1-phosphate and fructose-6-phosphate. Its preference for fructose-1-phosphate, a strong glycating agent that causes DNA damage rather than a canonical yeast metabolite, suggests a damage-control function in hexose phosphate metabolism.</text>
</comment>
<evidence type="ECO:0000256" key="2">
    <source>
        <dbReference type="ARBA" id="ARBA00009519"/>
    </source>
</evidence>
<reference evidence="9 10" key="1">
    <citation type="submission" date="2020-02" db="EMBL/GenBank/DDBJ databases">
        <title>Draft genome sequence of Haematococcus lacustris strain NIES-144.</title>
        <authorList>
            <person name="Morimoto D."/>
            <person name="Nakagawa S."/>
            <person name="Yoshida T."/>
            <person name="Sawayama S."/>
        </authorList>
    </citation>
    <scope>NUCLEOTIDE SEQUENCE [LARGE SCALE GENOMIC DNA]</scope>
    <source>
        <strain evidence="9 10">NIES-144</strain>
    </source>
</reference>
<keyword evidence="5 7" id="KW-0464">Manganese</keyword>
<dbReference type="PANTHER" id="PTHR12260">
    <property type="entry name" value="DAMAGE-CONTROL PHOSPHATASE ARMT1"/>
    <property type="match status" value="1"/>
</dbReference>
<evidence type="ECO:0000256" key="6">
    <source>
        <dbReference type="ARBA" id="ARBA00048809"/>
    </source>
</evidence>
<feature type="domain" description="Damage-control phosphatase ARMT1-like metal-binding" evidence="8">
    <location>
        <begin position="5"/>
        <end position="140"/>
    </location>
</feature>
<keyword evidence="3 7" id="KW-0479">Metal-binding</keyword>
<evidence type="ECO:0000256" key="3">
    <source>
        <dbReference type="ARBA" id="ARBA00022723"/>
    </source>
</evidence>
<dbReference type="EC" id="3.1.3.-" evidence="7"/>
<gene>
    <name evidence="9" type="ORF">HaLaN_23961</name>
</gene>
<evidence type="ECO:0000259" key="8">
    <source>
        <dbReference type="Pfam" id="PF01937"/>
    </source>
</evidence>
<evidence type="ECO:0000256" key="7">
    <source>
        <dbReference type="RuleBase" id="RU367030"/>
    </source>
</evidence>
<comment type="similarity">
    <text evidence="2 7">Belongs to the damage-control phosphatase family. Sugar phosphate phosphatase III subfamily.</text>
</comment>
<sequence>MSMHGVVVLHGKCFGWFVSDVVPADLDSLLACCCAPHPPGLDPVPALRRWRFTTHPFWTTPHPFCWMPSIAPDLHADLSTSSLLIFKGDLNYRKLVSDSRWAPTTPFSQALLGFLPAPLLALRTCKADVVTGLLPGQAELLDQRDPDWQVNGKFGMIQLCAGDES</sequence>
<comment type="catalytic activity">
    <reaction evidence="1 7">
        <text>beta-D-fructose 1-phosphate + H2O = D-fructose + phosphate</text>
        <dbReference type="Rhea" id="RHEA:35603"/>
        <dbReference type="ChEBI" id="CHEBI:15377"/>
        <dbReference type="ChEBI" id="CHEBI:37721"/>
        <dbReference type="ChEBI" id="CHEBI:43474"/>
        <dbReference type="ChEBI" id="CHEBI:138881"/>
    </reaction>
</comment>
<name>A0A699ZVF6_HAELA</name>
<comment type="domain">
    <text evidence="7">Subfamily III proteins have a conserved RTxK motif about 40-50 residues from the C-terminus; the threonine may be replaced by serine or cysteine.</text>
</comment>
<protein>
    <recommendedName>
        <fullName evidence="7">Sugar phosphate phosphatase</fullName>
        <ecNumber evidence="7">3.1.3.-</ecNumber>
    </recommendedName>
</protein>
<evidence type="ECO:0000313" key="9">
    <source>
        <dbReference type="EMBL" id="GFH25915.1"/>
    </source>
</evidence>
<accession>A0A699ZVF6</accession>
<comment type="cofactor">
    <cofactor evidence="7">
        <name>Mn(2+)</name>
        <dbReference type="ChEBI" id="CHEBI:29035"/>
    </cofactor>
    <cofactor evidence="7">
        <name>Ni(2+)</name>
        <dbReference type="ChEBI" id="CHEBI:49786"/>
    </cofactor>
</comment>
<dbReference type="InterPro" id="IPR002791">
    <property type="entry name" value="ARMT1-like_metal-bd"/>
</dbReference>
<evidence type="ECO:0000256" key="5">
    <source>
        <dbReference type="ARBA" id="ARBA00023211"/>
    </source>
</evidence>
<dbReference type="Proteomes" id="UP000485058">
    <property type="component" value="Unassembled WGS sequence"/>
</dbReference>
<dbReference type="SUPFAM" id="SSF111321">
    <property type="entry name" value="AF1104-like"/>
    <property type="match status" value="1"/>
</dbReference>
<proteinExistence type="inferred from homology"/>
<dbReference type="PANTHER" id="PTHR12260:SF6">
    <property type="entry name" value="DAMAGE-CONTROL PHOSPHATASE ARMT1"/>
    <property type="match status" value="1"/>
</dbReference>
<dbReference type="Pfam" id="PF01937">
    <property type="entry name" value="ARMT1-like_dom"/>
    <property type="match status" value="1"/>
</dbReference>
<dbReference type="AlphaFoldDB" id="A0A699ZVF6"/>
<dbReference type="InterPro" id="IPR039763">
    <property type="entry name" value="ARMT1"/>
</dbReference>
<dbReference type="InterPro" id="IPR036075">
    <property type="entry name" value="ARMT-1-like_metal-bd_sf"/>
</dbReference>
<dbReference type="GO" id="GO:0005634">
    <property type="term" value="C:nucleus"/>
    <property type="evidence" value="ECO:0007669"/>
    <property type="project" value="TreeGrafter"/>
</dbReference>
<organism evidence="9 10">
    <name type="scientific">Haematococcus lacustris</name>
    <name type="common">Green alga</name>
    <name type="synonym">Haematococcus pluvialis</name>
    <dbReference type="NCBI Taxonomy" id="44745"/>
    <lineage>
        <taxon>Eukaryota</taxon>
        <taxon>Viridiplantae</taxon>
        <taxon>Chlorophyta</taxon>
        <taxon>core chlorophytes</taxon>
        <taxon>Chlorophyceae</taxon>
        <taxon>CS clade</taxon>
        <taxon>Chlamydomonadales</taxon>
        <taxon>Haematococcaceae</taxon>
        <taxon>Haematococcus</taxon>
    </lineage>
</organism>
<dbReference type="GO" id="GO:0016791">
    <property type="term" value="F:phosphatase activity"/>
    <property type="evidence" value="ECO:0007669"/>
    <property type="project" value="TreeGrafter"/>
</dbReference>
<dbReference type="EMBL" id="BLLF01002955">
    <property type="protein sequence ID" value="GFH25915.1"/>
    <property type="molecule type" value="Genomic_DNA"/>
</dbReference>
<evidence type="ECO:0000313" key="10">
    <source>
        <dbReference type="Proteomes" id="UP000485058"/>
    </source>
</evidence>
<comment type="catalytic activity">
    <reaction evidence="6 7">
        <text>beta-D-fructose 6-phosphate = dihydroxyacetone + D-glyceraldehyde 3-phosphate</text>
        <dbReference type="Rhea" id="RHEA:28002"/>
        <dbReference type="ChEBI" id="CHEBI:16016"/>
        <dbReference type="ChEBI" id="CHEBI:57634"/>
        <dbReference type="ChEBI" id="CHEBI:59776"/>
    </reaction>
</comment>
<evidence type="ECO:0000256" key="1">
    <source>
        <dbReference type="ARBA" id="ARBA00001326"/>
    </source>
</evidence>
<keyword evidence="4 7" id="KW-0378">Hydrolase</keyword>
<dbReference type="GO" id="GO:0046872">
    <property type="term" value="F:metal ion binding"/>
    <property type="evidence" value="ECO:0007669"/>
    <property type="project" value="UniProtKB-UniRule"/>
</dbReference>
<keyword evidence="10" id="KW-1185">Reference proteome</keyword>
<evidence type="ECO:0000256" key="4">
    <source>
        <dbReference type="ARBA" id="ARBA00022801"/>
    </source>
</evidence>
<comment type="caution">
    <text evidence="9">The sequence shown here is derived from an EMBL/GenBank/DDBJ whole genome shotgun (WGS) entry which is preliminary data.</text>
</comment>